<dbReference type="KEGG" id="mmes:MMSR116_08185"/>
<feature type="compositionally biased region" description="Basic residues" evidence="1">
    <location>
        <begin position="468"/>
        <end position="483"/>
    </location>
</feature>
<reference evidence="2 3" key="1">
    <citation type="journal article" date="2012" name="Genet. Mol. Biol.">
        <title>Analysis of 16S rRNA and mxaF genes revealing insights into Methylobacterium niche-specific plant association.</title>
        <authorList>
            <person name="Dourado M.N."/>
            <person name="Andreote F.D."/>
            <person name="Dini-Andreote F."/>
            <person name="Conti R."/>
            <person name="Araujo J.M."/>
            <person name="Araujo W.L."/>
        </authorList>
    </citation>
    <scope>NUCLEOTIDE SEQUENCE [LARGE SCALE GENOMIC DNA]</scope>
    <source>
        <strain evidence="2 3">SR1.6/6</strain>
    </source>
</reference>
<dbReference type="OrthoDB" id="7993425at2"/>
<evidence type="ECO:0000256" key="1">
    <source>
        <dbReference type="SAM" id="MobiDB-lite"/>
    </source>
</evidence>
<protein>
    <submittedName>
        <fullName evidence="2">Uncharacterized protein</fullName>
    </submittedName>
</protein>
<dbReference type="SUPFAM" id="SSF52540">
    <property type="entry name" value="P-loop containing nucleoside triphosphate hydrolases"/>
    <property type="match status" value="1"/>
</dbReference>
<dbReference type="InterPro" id="IPR027417">
    <property type="entry name" value="P-loop_NTPase"/>
</dbReference>
<organism evidence="2 3">
    <name type="scientific">Methylobacterium mesophilicum SR1.6/6</name>
    <dbReference type="NCBI Taxonomy" id="908290"/>
    <lineage>
        <taxon>Bacteria</taxon>
        <taxon>Pseudomonadati</taxon>
        <taxon>Pseudomonadota</taxon>
        <taxon>Alphaproteobacteria</taxon>
        <taxon>Hyphomicrobiales</taxon>
        <taxon>Methylobacteriaceae</taxon>
        <taxon>Methylobacterium</taxon>
    </lineage>
</organism>
<gene>
    <name evidence="2" type="ORF">MMSR116_08185</name>
</gene>
<dbReference type="Proteomes" id="UP000012488">
    <property type="component" value="Chromosome"/>
</dbReference>
<dbReference type="AlphaFoldDB" id="A0A6B9FGQ7"/>
<name>A0A6B9FGQ7_9HYPH</name>
<evidence type="ECO:0000313" key="3">
    <source>
        <dbReference type="Proteomes" id="UP000012488"/>
    </source>
</evidence>
<feature type="region of interest" description="Disordered" evidence="1">
    <location>
        <begin position="448"/>
        <end position="507"/>
    </location>
</feature>
<dbReference type="EMBL" id="CP043538">
    <property type="protein sequence ID" value="QGY01860.1"/>
    <property type="molecule type" value="Genomic_DNA"/>
</dbReference>
<sequence>MHRTELIHTHIGEIPERITCVVLAGPPGSGKSTRLTGEAIHIPGVVVIAAPRIDLVEEHAARLRALIDELDPSSRPTIQVIHSEQSAGGSVDRRLRAALRNPVNPQLIIVTTHAALMGLGEEDVDGCHVGIDEIPETAIVADEIGLGASWPMMAARYDLTPSREPGWFRLSLRPDAKAIGLPQLLDDVGCSLTALHRLATSRARIVEVDVASWDDAGVIGRRVRWRSIWTLGALRRCASLTLAAAGYLSSLVDHATRRAGGVRIEMVQVGPPRTGQPQIRIHYYARHAGSTAWWAGDGCACVVAIAKHLEATQFKGYWSSNSSIRPYFAGRLEGPECSPRLSGTNALRDHESCAFIYSAKATRADAAIIDALQLDPDDIRAAREDEDILQFVTRGAIRHPAYAGGYDIHVYDDGQAKRLRDRLTAAGYDDVTVAPIVEAGIADVVRPRSGKSANADGTDPATAAERAQRKKKREAERGRRRRTAARDAQIAAGTYRPPGRPRGQLTI</sequence>
<proteinExistence type="predicted"/>
<reference evidence="2 3" key="2">
    <citation type="journal article" date="2013" name="Genome Announc.">
        <title>Draft Genome Sequence of Methylobacterium mesophilicum Strain SR1.6/6, Isolated from Citrus sinensis.</title>
        <authorList>
            <person name="Marinho Almeida D."/>
            <person name="Dini-Andreote F."/>
            <person name="Camargo Neves A.A."/>
            <person name="Juca Ramos R.T."/>
            <person name="Andreote F.D."/>
            <person name="Carneiro A.R."/>
            <person name="Oliveira de Souza Lima A."/>
            <person name="Caracciolo Gomes de Sa P.H."/>
            <person name="Ribeiro Barbosa M.S."/>
            <person name="Araujo W.L."/>
            <person name="Silva A."/>
        </authorList>
    </citation>
    <scope>NUCLEOTIDE SEQUENCE [LARGE SCALE GENOMIC DNA]</scope>
    <source>
        <strain evidence="2 3">SR1.6/6</strain>
    </source>
</reference>
<accession>A0A6B9FGQ7</accession>
<evidence type="ECO:0000313" key="2">
    <source>
        <dbReference type="EMBL" id="QGY01860.1"/>
    </source>
</evidence>
<dbReference type="RefSeq" id="WP_010685692.1">
    <property type="nucleotide sequence ID" value="NZ_CP043538.1"/>
</dbReference>